<dbReference type="EC" id="2.7.13.3" evidence="2"/>
<feature type="domain" description="Histidine kinase/HSP90-like ATPase" evidence="10">
    <location>
        <begin position="481"/>
        <end position="569"/>
    </location>
</feature>
<dbReference type="EMBL" id="JBCITM010000008">
    <property type="protein sequence ID" value="MEN1760697.1"/>
    <property type="molecule type" value="Genomic_DNA"/>
</dbReference>
<feature type="transmembrane region" description="Helical" evidence="9">
    <location>
        <begin position="106"/>
        <end position="124"/>
    </location>
</feature>
<keyword evidence="9" id="KW-1133">Transmembrane helix</keyword>
<dbReference type="Proteomes" id="UP001407405">
    <property type="component" value="Unassembled WGS sequence"/>
</dbReference>
<keyword evidence="6 11" id="KW-0418">Kinase</keyword>
<dbReference type="InterPro" id="IPR011712">
    <property type="entry name" value="Sig_transdc_His_kin_sub3_dim/P"/>
</dbReference>
<evidence type="ECO:0000313" key="11">
    <source>
        <dbReference type="EMBL" id="MEN1760697.1"/>
    </source>
</evidence>
<dbReference type="Pfam" id="PF07730">
    <property type="entry name" value="HisKA_3"/>
    <property type="match status" value="1"/>
</dbReference>
<protein>
    <recommendedName>
        <fullName evidence="2">histidine kinase</fullName>
        <ecNumber evidence="2">2.7.13.3</ecNumber>
    </recommendedName>
</protein>
<dbReference type="SUPFAM" id="SSF55874">
    <property type="entry name" value="ATPase domain of HSP90 chaperone/DNA topoisomerase II/histidine kinase"/>
    <property type="match status" value="1"/>
</dbReference>
<evidence type="ECO:0000259" key="10">
    <source>
        <dbReference type="SMART" id="SM00387"/>
    </source>
</evidence>
<feature type="transmembrane region" description="Helical" evidence="9">
    <location>
        <begin position="73"/>
        <end position="99"/>
    </location>
</feature>
<dbReference type="RefSeq" id="WP_343186016.1">
    <property type="nucleotide sequence ID" value="NZ_JBCITM010000008.1"/>
</dbReference>
<dbReference type="InterPro" id="IPR031621">
    <property type="entry name" value="HisKA_7TM"/>
</dbReference>
<feature type="transmembrane region" description="Helical" evidence="9">
    <location>
        <begin position="41"/>
        <end position="61"/>
    </location>
</feature>
<evidence type="ECO:0000256" key="7">
    <source>
        <dbReference type="ARBA" id="ARBA00022840"/>
    </source>
</evidence>
<sequence length="574" mass="64817">MTFTPAQAFGKYTILSSNLIASVLMLLLAFYFYYRSKKSPLLYAYLSILGLLMLWTVSKVFKTVTPNVISRWIFVVIQYIGVQFLGFSILLFAILFAGYALPGRKLLTLLLIHPVVSFLVVLTNPLHMQFYTVFTYDRTRFGPFFLPSQIILYLYIIVGMVLLVRRSFEPSFHRKKRIISRLFSVLAIVPLFVNFYYITFKFTDIPWIFPFRPFDVTPIAMALSMTLFAIPAIKYNFLDIVPLSYQHLYHHIDAGIIQFDDKLRILNTNRVAQKRGLPPGSQEYLSTLPETIFPEDLADSRQALSTLLAQFNEAPMPLITHFNGVYHKWRIAALDDGTYVLLFIDITEIIDLQHQLQTSQTTLAGIHDELLDLTEKEKALAMFRARAAVSQNVHDIVGHSLTVVMGTLELALLEENMAEIDEKLHQAQELLLNSLSDLNHSMIDNSCPDIPNLIEAITNLEAGTMTLDLNCHGNPYPLKPAENEAVYRLCQEAVTNAIKHGNAATLHLFLRYHPDHFEIYAIDDGCGCPAIKESMGLSGIQKRISRLGGHVSFGSGDDGGFHIHGRLPAGVVVK</sequence>
<dbReference type="PANTHER" id="PTHR24421">
    <property type="entry name" value="NITRATE/NITRITE SENSOR PROTEIN NARX-RELATED"/>
    <property type="match status" value="1"/>
</dbReference>
<proteinExistence type="predicted"/>
<keyword evidence="12" id="KW-1185">Reference proteome</keyword>
<evidence type="ECO:0000256" key="3">
    <source>
        <dbReference type="ARBA" id="ARBA00022553"/>
    </source>
</evidence>
<dbReference type="InterPro" id="IPR003594">
    <property type="entry name" value="HATPase_dom"/>
</dbReference>
<evidence type="ECO:0000313" key="12">
    <source>
        <dbReference type="Proteomes" id="UP001407405"/>
    </source>
</evidence>
<name>A0ABU9VU74_9CLOT</name>
<reference evidence="11 12" key="1">
    <citation type="submission" date="2024-04" db="EMBL/GenBank/DDBJ databases">
        <title>Genome sequencing and metabolic network reconstruction of aminoacids and betaine degradation by Anoxynatronum sibiricum.</title>
        <authorList>
            <person name="Detkova E.N."/>
            <person name="Boltjanskaja Y.V."/>
            <person name="Mardanov A.V."/>
            <person name="Kevbrin V."/>
        </authorList>
    </citation>
    <scope>NUCLEOTIDE SEQUENCE [LARGE SCALE GENOMIC DNA]</scope>
    <source>
        <strain evidence="11 12">Z-7981</strain>
    </source>
</reference>
<comment type="catalytic activity">
    <reaction evidence="1">
        <text>ATP + protein L-histidine = ADP + protein N-phospho-L-histidine.</text>
        <dbReference type="EC" id="2.7.13.3"/>
    </reaction>
</comment>
<evidence type="ECO:0000256" key="5">
    <source>
        <dbReference type="ARBA" id="ARBA00022741"/>
    </source>
</evidence>
<accession>A0ABU9VU74</accession>
<comment type="caution">
    <text evidence="11">The sequence shown here is derived from an EMBL/GenBank/DDBJ whole genome shotgun (WGS) entry which is preliminary data.</text>
</comment>
<keyword evidence="3" id="KW-0597">Phosphoprotein</keyword>
<dbReference type="Gene3D" id="1.20.5.1930">
    <property type="match status" value="1"/>
</dbReference>
<gene>
    <name evidence="11" type="ORF">AAIG11_09445</name>
</gene>
<keyword evidence="9" id="KW-0812">Transmembrane</keyword>
<keyword evidence="7" id="KW-0067">ATP-binding</keyword>
<keyword evidence="5" id="KW-0547">Nucleotide-binding</keyword>
<evidence type="ECO:0000256" key="6">
    <source>
        <dbReference type="ARBA" id="ARBA00022777"/>
    </source>
</evidence>
<evidence type="ECO:0000256" key="8">
    <source>
        <dbReference type="ARBA" id="ARBA00023012"/>
    </source>
</evidence>
<dbReference type="Pfam" id="PF02518">
    <property type="entry name" value="HATPase_c"/>
    <property type="match status" value="1"/>
</dbReference>
<evidence type="ECO:0000256" key="4">
    <source>
        <dbReference type="ARBA" id="ARBA00022679"/>
    </source>
</evidence>
<dbReference type="GO" id="GO:0016301">
    <property type="term" value="F:kinase activity"/>
    <property type="evidence" value="ECO:0007669"/>
    <property type="project" value="UniProtKB-KW"/>
</dbReference>
<evidence type="ECO:0000256" key="2">
    <source>
        <dbReference type="ARBA" id="ARBA00012438"/>
    </source>
</evidence>
<evidence type="ECO:0000256" key="1">
    <source>
        <dbReference type="ARBA" id="ARBA00000085"/>
    </source>
</evidence>
<feature type="transmembrane region" description="Helical" evidence="9">
    <location>
        <begin position="144"/>
        <end position="166"/>
    </location>
</feature>
<dbReference type="InterPro" id="IPR050482">
    <property type="entry name" value="Sensor_HK_TwoCompSys"/>
</dbReference>
<dbReference type="InterPro" id="IPR036890">
    <property type="entry name" value="HATPase_C_sf"/>
</dbReference>
<dbReference type="CDD" id="cd16917">
    <property type="entry name" value="HATPase_UhpB-NarQ-NarX-like"/>
    <property type="match status" value="1"/>
</dbReference>
<organism evidence="11 12">
    <name type="scientific">Anoxynatronum sibiricum</name>
    <dbReference type="NCBI Taxonomy" id="210623"/>
    <lineage>
        <taxon>Bacteria</taxon>
        <taxon>Bacillati</taxon>
        <taxon>Bacillota</taxon>
        <taxon>Clostridia</taxon>
        <taxon>Eubacteriales</taxon>
        <taxon>Clostridiaceae</taxon>
        <taxon>Anoxynatronum</taxon>
    </lineage>
</organism>
<keyword evidence="4" id="KW-0808">Transferase</keyword>
<feature type="transmembrane region" description="Helical" evidence="9">
    <location>
        <begin position="178"/>
        <end position="198"/>
    </location>
</feature>
<keyword evidence="8" id="KW-0902">Two-component regulatory system</keyword>
<keyword evidence="9" id="KW-0472">Membrane</keyword>
<dbReference type="SMART" id="SM00387">
    <property type="entry name" value="HATPase_c"/>
    <property type="match status" value="1"/>
</dbReference>
<dbReference type="PANTHER" id="PTHR24421:SF10">
    <property type="entry name" value="NITRATE_NITRITE SENSOR PROTEIN NARQ"/>
    <property type="match status" value="1"/>
</dbReference>
<evidence type="ECO:0000256" key="9">
    <source>
        <dbReference type="SAM" id="Phobius"/>
    </source>
</evidence>
<feature type="transmembrane region" description="Helical" evidence="9">
    <location>
        <begin position="12"/>
        <end position="34"/>
    </location>
</feature>
<dbReference type="Pfam" id="PF16927">
    <property type="entry name" value="HisKA_7TM"/>
    <property type="match status" value="1"/>
</dbReference>
<dbReference type="Gene3D" id="3.30.565.10">
    <property type="entry name" value="Histidine kinase-like ATPase, C-terminal domain"/>
    <property type="match status" value="1"/>
</dbReference>